<dbReference type="InterPro" id="IPR013078">
    <property type="entry name" value="His_Pase_superF_clade-1"/>
</dbReference>
<dbReference type="Pfam" id="PF00300">
    <property type="entry name" value="His_Phos_1"/>
    <property type="match status" value="1"/>
</dbReference>
<sequence>MPLLQYITYCQSNASWPIFLVATSTLSRINISTDDDDEEFFQTENLSNNEDDKQNYHDSAISSITDLTSNQTSSEFNLSTRTTSHSSEINLPYSSLSMVAISSKQASASTLIIKEADYKKSKKGVRNFLRKFFGSSSSNSSHHQERKSISIDSHNIHSRAYSLPVTQGPIRLFIIRHGERLDRYYSSQWLQQAFDKDGNFCRFSPILSETLPVRAVIGDFDLDPPLTYNGLKDAYRTGIVLKEKNIAIHYCYSSPALRCVQTAAKILEGLQLNNKIKIRIEPGLFECTAWYITNEKSNVLTMPQFMTKIELLENKYPIDKNYHEQMNIVEISQLETELEFYERSHTVTSTILKMHENEFITQIQQGQLTLQNQIHILFIAHAPSLETCTRKICGGRFRPSLLANVIRNVDYLTMTVIEKTDNNCDKWIFRRNSFYGDEF</sequence>
<accession>A0A814MA49</accession>
<evidence type="ECO:0000313" key="2">
    <source>
        <dbReference type="Proteomes" id="UP000663870"/>
    </source>
</evidence>
<evidence type="ECO:0000313" key="1">
    <source>
        <dbReference type="EMBL" id="CAF1076462.1"/>
    </source>
</evidence>
<dbReference type="AlphaFoldDB" id="A0A814MA49"/>
<dbReference type="CDD" id="cd07067">
    <property type="entry name" value="HP_PGM_like"/>
    <property type="match status" value="1"/>
</dbReference>
<dbReference type="InterPro" id="IPR029033">
    <property type="entry name" value="His_PPase_superfam"/>
</dbReference>
<dbReference type="SUPFAM" id="SSF53254">
    <property type="entry name" value="Phosphoglycerate mutase-like"/>
    <property type="match status" value="1"/>
</dbReference>
<dbReference type="Proteomes" id="UP000663870">
    <property type="component" value="Unassembled WGS sequence"/>
</dbReference>
<dbReference type="PANTHER" id="PTHR16469:SF27">
    <property type="entry name" value="UBIQUITIN-ASSOCIATED AND SH3 DOMAIN-CONTAINING BA-RELATED"/>
    <property type="match status" value="1"/>
</dbReference>
<dbReference type="EMBL" id="CAJNOL010000463">
    <property type="protein sequence ID" value="CAF1076462.1"/>
    <property type="molecule type" value="Genomic_DNA"/>
</dbReference>
<dbReference type="PANTHER" id="PTHR16469">
    <property type="entry name" value="UBIQUITIN-ASSOCIATED AND SH3 DOMAIN-CONTAINING BA-RELATED"/>
    <property type="match status" value="1"/>
</dbReference>
<protein>
    <submittedName>
        <fullName evidence="1">Uncharacterized protein</fullName>
    </submittedName>
</protein>
<comment type="caution">
    <text evidence="1">The sequence shown here is derived from an EMBL/GenBank/DDBJ whole genome shotgun (WGS) entry which is preliminary data.</text>
</comment>
<gene>
    <name evidence="1" type="ORF">JXQ802_LOCUS17959</name>
</gene>
<keyword evidence="2" id="KW-1185">Reference proteome</keyword>
<dbReference type="InterPro" id="IPR051710">
    <property type="entry name" value="Phosphatase_SH3-domain"/>
</dbReference>
<proteinExistence type="predicted"/>
<organism evidence="1 2">
    <name type="scientific">Rotaria sordida</name>
    <dbReference type="NCBI Taxonomy" id="392033"/>
    <lineage>
        <taxon>Eukaryota</taxon>
        <taxon>Metazoa</taxon>
        <taxon>Spiralia</taxon>
        <taxon>Gnathifera</taxon>
        <taxon>Rotifera</taxon>
        <taxon>Eurotatoria</taxon>
        <taxon>Bdelloidea</taxon>
        <taxon>Philodinida</taxon>
        <taxon>Philodinidae</taxon>
        <taxon>Rotaria</taxon>
    </lineage>
</organism>
<reference evidence="1" key="1">
    <citation type="submission" date="2021-02" db="EMBL/GenBank/DDBJ databases">
        <authorList>
            <person name="Nowell W R."/>
        </authorList>
    </citation>
    <scope>NUCLEOTIDE SEQUENCE</scope>
</reference>
<dbReference type="Gene3D" id="3.40.50.1240">
    <property type="entry name" value="Phosphoglycerate mutase-like"/>
    <property type="match status" value="1"/>
</dbReference>
<name>A0A814MA49_9BILA</name>